<dbReference type="Pfam" id="PF14087">
    <property type="entry name" value="DUF4267"/>
    <property type="match status" value="1"/>
</dbReference>
<sequence length="108" mass="11421">MVSSDTWKLLGLSVAGGYATLGTWALVAPRHGAETFFSPRPSSAESLHAGDIERYMRLLGARDLSIAAAMAWFANSGDWRAMGQMTLTGLFLCAADAVAATQAKGTRL</sequence>
<evidence type="ECO:0000313" key="2">
    <source>
        <dbReference type="Proteomes" id="UP000053611"/>
    </source>
</evidence>
<dbReference type="OrthoDB" id="4157173at2759"/>
<evidence type="ECO:0000313" key="1">
    <source>
        <dbReference type="EMBL" id="KLT45318.1"/>
    </source>
</evidence>
<dbReference type="AlphaFoldDB" id="A0A0J0XW97"/>
<organism evidence="1 2">
    <name type="scientific">Cutaneotrichosporon oleaginosum</name>
    <dbReference type="NCBI Taxonomy" id="879819"/>
    <lineage>
        <taxon>Eukaryota</taxon>
        <taxon>Fungi</taxon>
        <taxon>Dikarya</taxon>
        <taxon>Basidiomycota</taxon>
        <taxon>Agaricomycotina</taxon>
        <taxon>Tremellomycetes</taxon>
        <taxon>Trichosporonales</taxon>
        <taxon>Trichosporonaceae</taxon>
        <taxon>Cutaneotrichosporon</taxon>
    </lineage>
</organism>
<dbReference type="RefSeq" id="XP_018281809.1">
    <property type="nucleotide sequence ID" value="XM_018422114.1"/>
</dbReference>
<dbReference type="EMBL" id="KQ087182">
    <property type="protein sequence ID" value="KLT45318.1"/>
    <property type="molecule type" value="Genomic_DNA"/>
</dbReference>
<name>A0A0J0XW97_9TREE</name>
<protein>
    <submittedName>
        <fullName evidence="1">Uncharacterized protein</fullName>
    </submittedName>
</protein>
<dbReference type="InterPro" id="IPR025363">
    <property type="entry name" value="DUF4267"/>
</dbReference>
<dbReference type="STRING" id="879819.A0A0J0XW97"/>
<dbReference type="GeneID" id="28982717"/>
<proteinExistence type="predicted"/>
<gene>
    <name evidence="1" type="ORF">CC85DRAFT_282806</name>
</gene>
<dbReference type="Proteomes" id="UP000053611">
    <property type="component" value="Unassembled WGS sequence"/>
</dbReference>
<reference evidence="1 2" key="1">
    <citation type="submission" date="2015-03" db="EMBL/GenBank/DDBJ databases">
        <title>Genomics and transcriptomics of the oil-accumulating basidiomycete yeast T. oleaginosus allow insights into substrate utilization and the diverse evolutionary trajectories of mating systems in fungi.</title>
        <authorList>
            <consortium name="DOE Joint Genome Institute"/>
            <person name="Kourist R."/>
            <person name="Kracht O."/>
            <person name="Bracharz F."/>
            <person name="Lipzen A."/>
            <person name="Nolan M."/>
            <person name="Ohm R."/>
            <person name="Grigoriev I."/>
            <person name="Sun S."/>
            <person name="Heitman J."/>
            <person name="Bruck T."/>
            <person name="Nowrousian M."/>
        </authorList>
    </citation>
    <scope>NUCLEOTIDE SEQUENCE [LARGE SCALE GENOMIC DNA]</scope>
    <source>
        <strain evidence="1 2">IBC0246</strain>
    </source>
</reference>
<keyword evidence="2" id="KW-1185">Reference proteome</keyword>
<accession>A0A0J0XW97</accession>